<dbReference type="InterPro" id="IPR032748">
    <property type="entry name" value="PAG"/>
</dbReference>
<proteinExistence type="predicted"/>
<keyword evidence="2" id="KW-1133">Transmembrane helix</keyword>
<dbReference type="GO" id="GO:0050868">
    <property type="term" value="P:negative regulation of T cell activation"/>
    <property type="evidence" value="ECO:0007669"/>
    <property type="project" value="InterPro"/>
</dbReference>
<evidence type="ECO:0000313" key="3">
    <source>
        <dbReference type="Ensembl" id="ENSPMGP00000010970.1"/>
    </source>
</evidence>
<reference evidence="3" key="1">
    <citation type="submission" date="2025-08" db="UniProtKB">
        <authorList>
            <consortium name="Ensembl"/>
        </authorList>
    </citation>
    <scope>IDENTIFICATION</scope>
</reference>
<evidence type="ECO:0000313" key="4">
    <source>
        <dbReference type="Proteomes" id="UP000261520"/>
    </source>
</evidence>
<keyword evidence="2" id="KW-0472">Membrane</keyword>
<keyword evidence="4" id="KW-1185">Reference proteome</keyword>
<evidence type="ECO:0000256" key="1">
    <source>
        <dbReference type="SAM" id="MobiDB-lite"/>
    </source>
</evidence>
<dbReference type="Ensembl" id="ENSPMGT00000011699.1">
    <property type="protein sequence ID" value="ENSPMGP00000010970.1"/>
    <property type="gene ID" value="ENSPMGG00000009095.1"/>
</dbReference>
<dbReference type="Proteomes" id="UP000261520">
    <property type="component" value="Unplaced"/>
</dbReference>
<dbReference type="PANTHER" id="PTHR16322:SF1">
    <property type="entry name" value="LCK-INTERACTING TRANSMEMBRANE ADAPTER 1 ISOFORM X1"/>
    <property type="match status" value="1"/>
</dbReference>
<protein>
    <submittedName>
        <fullName evidence="3">Uncharacterized protein</fullName>
    </submittedName>
</protein>
<reference evidence="3" key="2">
    <citation type="submission" date="2025-09" db="UniProtKB">
        <authorList>
            <consortium name="Ensembl"/>
        </authorList>
    </citation>
    <scope>IDENTIFICATION</scope>
</reference>
<dbReference type="GO" id="GO:0005886">
    <property type="term" value="C:plasma membrane"/>
    <property type="evidence" value="ECO:0007669"/>
    <property type="project" value="InterPro"/>
</dbReference>
<dbReference type="GO" id="GO:0035556">
    <property type="term" value="P:intracellular signal transduction"/>
    <property type="evidence" value="ECO:0007669"/>
    <property type="project" value="InterPro"/>
</dbReference>
<feature type="region of interest" description="Disordered" evidence="1">
    <location>
        <begin position="29"/>
        <end position="60"/>
    </location>
</feature>
<evidence type="ECO:0000256" key="2">
    <source>
        <dbReference type="SAM" id="Phobius"/>
    </source>
</evidence>
<feature type="transmembrane region" description="Helical" evidence="2">
    <location>
        <begin position="6"/>
        <end position="26"/>
    </location>
</feature>
<accession>A0A3B4A2I6</accession>
<organism evidence="3 4">
    <name type="scientific">Periophthalmus magnuspinnatus</name>
    <dbReference type="NCBI Taxonomy" id="409849"/>
    <lineage>
        <taxon>Eukaryota</taxon>
        <taxon>Metazoa</taxon>
        <taxon>Chordata</taxon>
        <taxon>Craniata</taxon>
        <taxon>Vertebrata</taxon>
        <taxon>Euteleostomi</taxon>
        <taxon>Actinopterygii</taxon>
        <taxon>Neopterygii</taxon>
        <taxon>Teleostei</taxon>
        <taxon>Neoteleostei</taxon>
        <taxon>Acanthomorphata</taxon>
        <taxon>Gobiaria</taxon>
        <taxon>Gobiiformes</taxon>
        <taxon>Gobioidei</taxon>
        <taxon>Gobiidae</taxon>
        <taxon>Oxudercinae</taxon>
        <taxon>Periophthalmus</taxon>
    </lineage>
</organism>
<sequence>LLLLGAIAAASAFVVTILIVLVCVGCQKSKSKHPPAGEKGTSVNMQGTLRHPKLNSMSKSDTRLHEINRFPCNGNCK</sequence>
<keyword evidence="2" id="KW-0812">Transmembrane</keyword>
<dbReference type="AlphaFoldDB" id="A0A3B4A2I6"/>
<dbReference type="GO" id="GO:0045121">
    <property type="term" value="C:membrane raft"/>
    <property type="evidence" value="ECO:0007669"/>
    <property type="project" value="InterPro"/>
</dbReference>
<name>A0A3B4A2I6_9GOBI</name>
<dbReference type="PANTHER" id="PTHR16322">
    <property type="entry name" value="PHOSPHOPROTEIN ASSOCIATED WITH GLYCOSPHINGOLIPID-ENRICHED MICRODOMAINS 1"/>
    <property type="match status" value="1"/>
</dbReference>